<feature type="transmembrane region" description="Helical" evidence="1">
    <location>
        <begin position="528"/>
        <end position="548"/>
    </location>
</feature>
<evidence type="ECO:0000256" key="1">
    <source>
        <dbReference type="SAM" id="Phobius"/>
    </source>
</evidence>
<keyword evidence="3" id="KW-1185">Reference proteome</keyword>
<dbReference type="EMBL" id="JAMGBC010000001">
    <property type="protein sequence ID" value="MCL6679319.1"/>
    <property type="molecule type" value="Genomic_DNA"/>
</dbReference>
<dbReference type="Gene3D" id="3.40.50.450">
    <property type="match status" value="1"/>
</dbReference>
<keyword evidence="1" id="KW-0812">Transmembrane</keyword>
<evidence type="ECO:0008006" key="4">
    <source>
        <dbReference type="Google" id="ProtNLM"/>
    </source>
</evidence>
<keyword evidence="1" id="KW-0472">Membrane</keyword>
<feature type="transmembrane region" description="Helical" evidence="1">
    <location>
        <begin position="345"/>
        <end position="365"/>
    </location>
</feature>
<reference evidence="2" key="1">
    <citation type="submission" date="2022-05" db="EMBL/GenBank/DDBJ databases">
        <authorList>
            <person name="Jo J.-H."/>
            <person name="Im W.-T."/>
        </authorList>
    </citation>
    <scope>NUCLEOTIDE SEQUENCE</scope>
    <source>
        <strain evidence="2">RG327</strain>
    </source>
</reference>
<dbReference type="SUPFAM" id="SSF102405">
    <property type="entry name" value="MCP/YpsA-like"/>
    <property type="match status" value="1"/>
</dbReference>
<feature type="transmembrane region" description="Helical" evidence="1">
    <location>
        <begin position="371"/>
        <end position="388"/>
    </location>
</feature>
<evidence type="ECO:0000313" key="3">
    <source>
        <dbReference type="Proteomes" id="UP001165343"/>
    </source>
</evidence>
<protein>
    <recommendedName>
        <fullName evidence="4">SMODS and SLOG-associating 2TM effector domain-containing protein</fullName>
    </recommendedName>
</protein>
<feature type="transmembrane region" description="Helical" evidence="1">
    <location>
        <begin position="493"/>
        <end position="516"/>
    </location>
</feature>
<evidence type="ECO:0000313" key="2">
    <source>
        <dbReference type="EMBL" id="MCL6679319.1"/>
    </source>
</evidence>
<keyword evidence="1" id="KW-1133">Transmembrane helix</keyword>
<proteinExistence type="predicted"/>
<dbReference type="RefSeq" id="WP_249868223.1">
    <property type="nucleotide sequence ID" value="NZ_JAMGBC010000001.1"/>
</dbReference>
<dbReference type="Proteomes" id="UP001165343">
    <property type="component" value="Unassembled WGS sequence"/>
</dbReference>
<gene>
    <name evidence="2" type="ORF">LZ519_08355</name>
</gene>
<comment type="caution">
    <text evidence="2">The sequence shown here is derived from an EMBL/GenBank/DDBJ whole genome shotgun (WGS) entry which is preliminary data.</text>
</comment>
<accession>A0ABT0RGB5</accession>
<name>A0ABT0RGB5_9SPHN</name>
<organism evidence="2 3">
    <name type="scientific">Sphingomonas anseongensis</name>
    <dbReference type="NCBI Taxonomy" id="2908207"/>
    <lineage>
        <taxon>Bacteria</taxon>
        <taxon>Pseudomonadati</taxon>
        <taxon>Pseudomonadota</taxon>
        <taxon>Alphaproteobacteria</taxon>
        <taxon>Sphingomonadales</taxon>
        <taxon>Sphingomonadaceae</taxon>
        <taxon>Sphingomonas</taxon>
    </lineage>
</organism>
<sequence>MNVAVPTLECEQANVLAVHPPLLPFVLSVGITGHRIEALPESAVQTIVDRIGAALVELKAAALALYEAERAFFSDVPPRLLFVSPLADGADQIAAEIALELGYELQAILPFDRETYRTTLHNSGLKRFDELMCRATCVLELPGEPDDELKAFVMAGRGTVAHCDIIVAVWDGLPPRGRGGTGEVVQIAITRGTAIAHIPVDPAVPPRLVWAAFDPTVLTLADDSTAERPLERSHIDSLMSALLLPPPDAEDRRFAQRFKTERLSRIRARIEYPLLLAAAGVGRFGRKDFTNTHCVNQTRDEWRRYRELCADANQIAAPIDVLEESYSWADGLATHFAQTYRSGHIFNFVLGGVAVCLGLSAFMAPHLKFEFAAAELFITIGIILNAHIGTRNEWHRRWLDYRQLAERLRPMRSLKLLGIAAPDAPGTPTNPVPRRWLDWYASGIWRAMGCVAGSLDGQRAERLARVIGEYEIAPQVAYHHRSSVQINELDHRLGVIGFMLFIATLVVSVATLVGMTLNASWVTNYGNWFTLVSAGFPALGTAIFGIRFQGDFGGDAVRSQSAANALRVIDAQLQRGVPLTRAADLVEQAARVMLEHLDEWRLINQQRDLSVG</sequence>